<dbReference type="HOGENOM" id="CLU_3304391_0_0_10"/>
<accession>E2N8W7</accession>
<reference evidence="1 2" key="1">
    <citation type="submission" date="2008-12" db="EMBL/GenBank/DDBJ databases">
        <authorList>
            <person name="Fulton L."/>
            <person name="Clifton S."/>
            <person name="Fulton B."/>
            <person name="Xu J."/>
            <person name="Minx P."/>
            <person name="Pepin K.H."/>
            <person name="Johnson M."/>
            <person name="Bhonagiri V."/>
            <person name="Nash W.E."/>
            <person name="Mardis E.R."/>
            <person name="Wilson R.K."/>
        </authorList>
    </citation>
    <scope>NUCLEOTIDE SEQUENCE [LARGE SCALE GENOMIC DNA]</scope>
    <source>
        <strain evidence="1 2">DSM 14838</strain>
    </source>
</reference>
<dbReference type="AlphaFoldDB" id="E2N8W7"/>
<gene>
    <name evidence="1" type="ORF">BACCELL_00712</name>
</gene>
<organism evidence="1 2">
    <name type="scientific">Bacteroides cellulosilyticus DSM 14838</name>
    <dbReference type="NCBI Taxonomy" id="537012"/>
    <lineage>
        <taxon>Bacteria</taxon>
        <taxon>Pseudomonadati</taxon>
        <taxon>Bacteroidota</taxon>
        <taxon>Bacteroidia</taxon>
        <taxon>Bacteroidales</taxon>
        <taxon>Bacteroidaceae</taxon>
        <taxon>Bacteroides</taxon>
    </lineage>
</organism>
<reference evidence="1 2" key="2">
    <citation type="submission" date="2009-01" db="EMBL/GenBank/DDBJ databases">
        <title>Draft genome sequence of Bacteroides cellulosilyticus (DSM 14838).</title>
        <authorList>
            <person name="Sudarsanam P."/>
            <person name="Ley R."/>
            <person name="Guruge J."/>
            <person name="Turnbaugh P.J."/>
            <person name="Mahowald M."/>
            <person name="Liep D."/>
            <person name="Gordon J."/>
        </authorList>
    </citation>
    <scope>NUCLEOTIDE SEQUENCE [LARGE SCALE GENOMIC DNA]</scope>
    <source>
        <strain evidence="1 2">DSM 14838</strain>
    </source>
</reference>
<sequence>MVLDYKLFLGSDRGWDRNALNEVSQFSSSQKEENWDSTI</sequence>
<protein>
    <submittedName>
        <fullName evidence="1">Uncharacterized protein</fullName>
    </submittedName>
</protein>
<dbReference type="EMBL" id="ACCH01000065">
    <property type="protein sequence ID" value="EEF91676.1"/>
    <property type="molecule type" value="Genomic_DNA"/>
</dbReference>
<evidence type="ECO:0000313" key="2">
    <source>
        <dbReference type="Proteomes" id="UP000003711"/>
    </source>
</evidence>
<evidence type="ECO:0000313" key="1">
    <source>
        <dbReference type="EMBL" id="EEF91676.1"/>
    </source>
</evidence>
<dbReference type="Proteomes" id="UP000003711">
    <property type="component" value="Unassembled WGS sequence"/>
</dbReference>
<proteinExistence type="predicted"/>
<comment type="caution">
    <text evidence="1">The sequence shown here is derived from an EMBL/GenBank/DDBJ whole genome shotgun (WGS) entry which is preliminary data.</text>
</comment>
<name>E2N8W7_9BACE</name>